<feature type="region of interest" description="Disordered" evidence="1">
    <location>
        <begin position="78"/>
        <end position="155"/>
    </location>
</feature>
<dbReference type="EMBL" id="AF075598">
    <property type="protein sequence ID" value="AAC28197.1"/>
    <property type="molecule type" value="Genomic_DNA"/>
</dbReference>
<dbReference type="InterPro" id="IPR043502">
    <property type="entry name" value="DNA/RNA_pol_sf"/>
</dbReference>
<feature type="domain" description="Reverse transcriptase" evidence="2">
    <location>
        <begin position="477"/>
        <end position="593"/>
    </location>
</feature>
<keyword evidence="5" id="KW-0808">Transferase</keyword>
<reference evidence="5" key="5">
    <citation type="submission" date="2000-03" db="EMBL/GenBank/DDBJ databases">
        <authorList>
            <person name="Lamar B."/>
            <person name="Stoneking T."/>
            <person name="Stumpf J."/>
            <person name="Mewes H.W."/>
            <person name="Lemcke K."/>
            <person name="Mayer K.F.X."/>
        </authorList>
    </citation>
    <scope>NUCLEOTIDE SEQUENCE</scope>
</reference>
<feature type="compositionally biased region" description="Polar residues" evidence="1">
    <location>
        <begin position="86"/>
        <end position="103"/>
    </location>
</feature>
<sequence length="1077" mass="121860">MLKTIGEELGEILDMEITSSAAKLRVLVDGLQPLTKETIVDFRDGSETTVFLVYKNLKNHCHHCFRLSHETKLCPGLTESRGKDSVSVQPAVSQDSRGGSRNYYTPKDNFTAPRLSHHDCERTHYSQEVSNRQRNSHPSSPVLSNHFSADRGRTQRERRGPLVEVTLWQFLRLDRAMANSDWIIAYPSGRSEYLRFEGSDHRPLVTSFDHVQKKTKNIFRYDRTLKDNPEISKLMNETWKSNPSAKVDYRLHLCRAALLNWSKEHHLNSQKEILSLRVQLEEALTDDAATQDSVDLLNQNLLLAYRKEETFWKQRSRNLWLALGDKNSCFFHAATNSRRAINTISVIENSAGTSVYEDSEIIETISDYFQDIFTSQEGDRTSVVAEALSPCITTDMNNTLISLPTVAEIKQACLSIHPDKAPGRDGFSASFFQSNWSTVSEEITAEVQAFFISEILPQKINHTHVRLIPKIPAPQKVSDYRPIALCSVYYKIIAKLLAKRLQPILHSCISENQSAFVPQRAISDNVLITHEALHYLKNSGALVNCYMAVKTDMSKAYDRLEWDFVKAALEEMGFHHHFVGWIIEVLSRMCLKAQENGSLPGIRVAMGCPRVNHLLFADDTMFFCRVDPKSCLKLKSILHKYELASGQKINQAKYSITFSAKTPPAVRERVKQILLIQKEGGQGKYLGLPELFGRKKKDLFTAIVDRIKQRALSWSSRFLSSAGKLTMLKSVLSTMPTYTMSCFQLPLSLCKRIQSTLTRFWWDSKPDQRKMSWISWQKMTLSFKSGGLGFRDVQTFNKALLAKLSWRLLQNPSCLLAKLLLGKYCKHSTLLDWTTNWNKELIRQLLPVYEKDILLLKPSLLGAADRWAWLPTSSGLYAANSGYFEALKETASLENPPNHDLVKNFNWRSNIWGLQTSPKTKLYLWVPTFSLGISLTRQSAHDVSKQNRLSICSFTAPLHAGSGIWLPSQSDPISMESGNSSASDVGSPLIAETLVTLADVRVACESDIKAISFASDSQIIVKALNQKLQVKELHGILHDILSLSSSFDACTFTFINREFNHQADALAKRALVCCMEP</sequence>
<evidence type="ECO:0000313" key="4">
    <source>
        <dbReference type="EMBL" id="AAC28197.1"/>
    </source>
</evidence>
<proteinExistence type="predicted"/>
<dbReference type="Pfam" id="PF00078">
    <property type="entry name" value="RVT_1"/>
    <property type="match status" value="1"/>
</dbReference>
<reference key="4">
    <citation type="journal article" date="1999" name="Nature">
        <title>Sequence and analysis of chromosome 4 of the plant Arabidopsis thaliana.</title>
        <authorList>
            <consortium name="EU"/>
            <consortium name="CSHL and WU Arabidopsis Sequencing Project"/>
            <person name="Mayer K."/>
            <person name="Schuller C."/>
            <person name="Wambutt R."/>
            <person name="Murphy G."/>
            <person name="Volckaert G."/>
            <person name="Pohl T."/>
            <person name="Dusterhoft A."/>
            <person name="Stiekema W."/>
            <person name="Entian K.D."/>
            <person name="Terryn N."/>
            <person name="Harris B."/>
            <person name="Ansorge W."/>
            <person name="Brandt P."/>
            <person name="Grivell L."/>
            <person name="Rieger M."/>
            <person name="Weichselgartner M."/>
            <person name="de Simone V."/>
            <person name="Obermaier B."/>
            <person name="Mache R."/>
            <person name="Muller M."/>
            <person name="Kreis M."/>
            <person name="Delseny M."/>
            <person name="Puigdomenech P."/>
            <person name="Watson M."/>
            <person name="Schmidtheini T."/>
            <person name="Reichert B."/>
            <person name="Portatelle D."/>
            <person name="Perez-Alonso M."/>
            <person name="Boutry M."/>
            <person name="Bancroft I."/>
            <person name="Vos P."/>
            <person name="Hoheisel J."/>
            <person name="Zimmermann W."/>
            <person name="Wedler H."/>
            <person name="Ridley P."/>
            <person name="Langham S.A."/>
            <person name="McCullagh B."/>
            <person name="Bilham L."/>
            <person name="Robben J."/>
            <person name="Van der Schueren J."/>
            <person name="Grymonprez B."/>
            <person name="Chuang Y.J."/>
            <person name="Vandenbussche F."/>
            <person name="Braeken M."/>
            <person name="Weltjens I."/>
            <person name="Voet M."/>
            <person name="Bastiaens I."/>
            <person name="Aert R."/>
            <person name="Defoor E."/>
            <person name="Weitzenegger T."/>
            <person name="Bothe G."/>
            <person name="Ramsperger U."/>
            <person name="Hilbert H."/>
            <person name="Braun M."/>
            <person name="Holzer E."/>
            <person name="Brandt A."/>
            <person name="Peters S."/>
            <person name="van Staveren M."/>
            <person name="Dirske W."/>
            <person name="Mooijman P."/>
            <person name="Klein Lankhorst R."/>
            <person name="Rose M."/>
            <person name="Hauf J."/>
            <person name="Kotter P."/>
            <person name="Berneiser S."/>
            <person name="Hempel S."/>
            <person name="Feldpausch M."/>
            <person name="Lamberth S."/>
            <person name="Van den Daele H."/>
            <person name="De Keyser A."/>
            <person name="Buysshaert C."/>
            <person name="Gielen J."/>
            <person name="Villarroel R."/>
            <person name="De Clercq R."/>
            <person name="Van Montagu M."/>
            <person name="Rogers J."/>
            <person name="Cronin A."/>
            <person name="Quail M."/>
            <person name="Bray-Allen S."/>
            <person name="Clark L."/>
            <person name="Doggett J."/>
            <person name="Hall S."/>
            <person name="Kay M."/>
            <person name="Lennard N."/>
            <person name="McLay K."/>
            <person name="Mayes R."/>
            <person name="Pettett A."/>
            <person name="Rajandream M.A."/>
            <person name="Lyne M."/>
            <person name="Benes V."/>
            <person name="Rechmann S."/>
            <person name="Borkova D."/>
            <person name="Blocker H."/>
            <person name="Scharfe M."/>
            <person name="Grimm M."/>
            <person name="Lohnert T.H."/>
            <person name="Dose S."/>
            <person name="de Haan M."/>
            <person name="Maarse A."/>
            <person name="Schafer M."/>
            <person name="Muller-Auer S."/>
            <person name="Gabel C."/>
            <person name="Fuchs M."/>
            <person name="Fartmann B."/>
            <person name="Granderath K."/>
            <person name="Dauner D."/>
            <person name="Herzl A."/>
            <person name="Neumann S."/>
            <person name="Argiriou A."/>
            <person name="Vitale D."/>
            <person name="Liguori R."/>
            <person name="Piravandi E."/>
            <person name="Massenet O."/>
            <person name="Quigley F."/>
            <person name="Clabauld G."/>
            <person name="Mundlein A."/>
            <person name="Felber R."/>
            <person name="Schnabl S."/>
            <person name="Hiller R."/>
            <person name="Schmidt W."/>
            <person name="Lecharny A."/>
            <person name="Aubourg S."/>
            <person name="Chefdor F."/>
            <person name="Cooke R."/>
            <person name="Berger C."/>
            <person name="Montfort A."/>
            <person name="Casacuberta E."/>
            <person name="Gibbons T."/>
            <person name="Weber N."/>
            <person name="Vandenbol M."/>
            <person name="Bargues M."/>
            <person name="Terol J."/>
            <person name="Torres A."/>
            <person name="Perez-Perez A."/>
            <person name="Purnelle B."/>
            <person name="Bent E."/>
            <person name="Johnson S."/>
            <person name="Tacon D."/>
            <person name="Jesse T."/>
            <person name="Heijnen L."/>
            <person name="Schwarz S."/>
            <person name="Scholler P."/>
            <person name="Heber S."/>
            <person name="Francs P."/>
            <person name="Bielke C."/>
            <person name="Frishman D."/>
            <person name="Haase D."/>
            <person name="Lemcke K."/>
            <person name="Mewes H.W."/>
            <person name="Stocker S."/>
            <person name="Zaccaria P."/>
            <person name="Bevan M."/>
            <person name="Wilson R.K."/>
            <person name="de la Bastide M."/>
            <person name="Habermann K."/>
            <person name="Parnell L."/>
            <person name="Dedhia N."/>
            <person name="Gnoj L."/>
            <person name="Schutz K."/>
            <person name="Huang E."/>
            <person name="Spiegel L."/>
            <person name="Sehkon M."/>
            <person name="Murray J."/>
            <person name="Sheet P."/>
            <person name="Cordes M."/>
            <person name="Abu-Threideh J."/>
            <person name="Stoneking T."/>
            <person name="Kalicki J."/>
            <person name="Graves T."/>
            <person name="Harmon G."/>
            <person name="Edwards J."/>
            <person name="Latreille P."/>
            <person name="Courtney L."/>
            <person name="Cloud J."/>
            <person name="Abbott A."/>
            <person name="Scott K."/>
            <person name="Johnson D."/>
            <person name="Minx P."/>
            <person name="Bentley D."/>
            <person name="Fulton B."/>
            <person name="Miller N."/>
            <person name="Greco T."/>
            <person name="Kemp K."/>
            <person name="Kramer J."/>
            <person name="Fulton L."/>
            <person name="Mardis E."/>
            <person name="Dante M."/>
            <person name="Pepin K."/>
            <person name="Hillier L."/>
            <person name="Nelson J."/>
            <person name="Spieth J."/>
            <person name="Ryan E."/>
            <person name="Andrews S."/>
            <person name="Geisel C."/>
            <person name="Layman D."/>
            <person name="Du H."/>
            <person name="Ali J."/>
            <person name="Berghoff A."/>
            <person name="Jones K."/>
            <person name="Drone K."/>
            <person name="Cotton M."/>
            <person name="Joshu C."/>
            <person name="Antonoiu B."/>
            <person name="Zidanic M."/>
            <person name="Strong C."/>
            <person name="Sun H."/>
            <person name="Lamar B."/>
            <person name="Yordan C."/>
            <person name="Ma P."/>
            <person name="Zhong J."/>
            <person name="Preston R."/>
            <person name="Vil D."/>
            <person name="Shekher M."/>
            <person name="Matero A."/>
            <person name="Shah R."/>
            <person name="Swaby I.K."/>
            <person name="O'Shaughnessy A."/>
            <person name="Rodriguez M."/>
            <person name="Hoffmann J."/>
            <person name="Till S."/>
            <person name="Granat S."/>
            <person name="Shohdy N."/>
            <person name="Hasegawa A."/>
            <person name="Hameed A."/>
            <person name="Lodhi M."/>
            <person name="Johnson A."/>
            <person name="Chen E."/>
            <person name="Marra M."/>
            <person name="Martienssen R."/>
            <person name="McCombie W.R."/>
        </authorList>
    </citation>
    <scope>NUCLEOTIDE SEQUENCE [LARGE SCALE GENOMIC DNA]</scope>
    <source>
        <strain>cv. Columbia</strain>
    </source>
</reference>
<evidence type="ECO:0000256" key="1">
    <source>
        <dbReference type="SAM" id="MobiDB-lite"/>
    </source>
</evidence>
<dbReference type="GO" id="GO:0003676">
    <property type="term" value="F:nucleic acid binding"/>
    <property type="evidence" value="ECO:0007669"/>
    <property type="project" value="InterPro"/>
</dbReference>
<reference evidence="5" key="6">
    <citation type="submission" date="2000-03" db="EMBL/GenBank/DDBJ databases">
        <authorList>
            <person name="EU Arabidopsis sequencing project"/>
        </authorList>
    </citation>
    <scope>NUCLEOTIDE SEQUENCE</scope>
</reference>
<dbReference type="PANTHER" id="PTHR33116:SF86">
    <property type="entry name" value="REVERSE TRANSCRIPTASE DOMAIN-CONTAINING PROTEIN"/>
    <property type="match status" value="1"/>
</dbReference>
<reference evidence="4" key="1">
    <citation type="submission" date="1998-07" db="EMBL/GenBank/DDBJ databases">
        <title>The A. thaliana Genome Sequencing Project.</title>
        <authorList>
            <person name="WashU"/>
        </authorList>
    </citation>
    <scope>NUCLEOTIDE SEQUENCE</scope>
</reference>
<dbReference type="InterPro" id="IPR036397">
    <property type="entry name" value="RNaseH_sf"/>
</dbReference>
<evidence type="ECO:0000313" key="5">
    <source>
        <dbReference type="EMBL" id="CAB77868.1"/>
    </source>
</evidence>
<dbReference type="InterPro" id="IPR000477">
    <property type="entry name" value="RT_dom"/>
</dbReference>
<evidence type="ECO:0000259" key="3">
    <source>
        <dbReference type="Pfam" id="PF13456"/>
    </source>
</evidence>
<dbReference type="Pfam" id="PF13456">
    <property type="entry name" value="RVT_3"/>
    <property type="match status" value="1"/>
</dbReference>
<reference evidence="4" key="3">
    <citation type="submission" date="1998-08" db="EMBL/GenBank/DDBJ databases">
        <authorList>
            <person name="Waterston R."/>
        </authorList>
    </citation>
    <scope>NUCLEOTIDE SEQUENCE</scope>
</reference>
<feature type="domain" description="RNase H type-1" evidence="3">
    <location>
        <begin position="975"/>
        <end position="1070"/>
    </location>
</feature>
<evidence type="ECO:0000259" key="2">
    <source>
        <dbReference type="Pfam" id="PF00078"/>
    </source>
</evidence>
<dbReference type="SUPFAM" id="SSF56672">
    <property type="entry name" value="DNA/RNA polymerases"/>
    <property type="match status" value="1"/>
</dbReference>
<dbReference type="GO" id="GO:0004523">
    <property type="term" value="F:RNA-DNA hybrid ribonuclease activity"/>
    <property type="evidence" value="ECO:0007669"/>
    <property type="project" value="InterPro"/>
</dbReference>
<dbReference type="AlphaFoldDB" id="O81441"/>
<accession>O81441</accession>
<dbReference type="Gene3D" id="3.30.420.10">
    <property type="entry name" value="Ribonuclease H-like superfamily/Ribonuclease H"/>
    <property type="match status" value="1"/>
</dbReference>
<name>O81441_ARATH</name>
<gene>
    <name evidence="4" type="primary">T24H24.17</name>
    <name evidence="5" type="ordered locus">At4g04000</name>
</gene>
<organism evidence="4">
    <name type="scientific">Arabidopsis thaliana</name>
    <name type="common">Mouse-ear cress</name>
    <dbReference type="NCBI Taxonomy" id="3702"/>
    <lineage>
        <taxon>Eukaryota</taxon>
        <taxon>Viridiplantae</taxon>
        <taxon>Streptophyta</taxon>
        <taxon>Embryophyta</taxon>
        <taxon>Tracheophyta</taxon>
        <taxon>Spermatophyta</taxon>
        <taxon>Magnoliopsida</taxon>
        <taxon>eudicotyledons</taxon>
        <taxon>Gunneridae</taxon>
        <taxon>Pentapetalae</taxon>
        <taxon>rosids</taxon>
        <taxon>malvids</taxon>
        <taxon>Brassicales</taxon>
        <taxon>Brassicaceae</taxon>
        <taxon>Camelineae</taxon>
        <taxon>Arabidopsis</taxon>
    </lineage>
</organism>
<dbReference type="InterPro" id="IPR002156">
    <property type="entry name" value="RNaseH_domain"/>
</dbReference>
<feature type="compositionally biased region" description="Basic and acidic residues" evidence="1">
    <location>
        <begin position="116"/>
        <end position="125"/>
    </location>
</feature>
<keyword evidence="5" id="KW-0695">RNA-directed DNA polymerase</keyword>
<dbReference type="PIR" id="T01474">
    <property type="entry name" value="T01474"/>
</dbReference>
<dbReference type="EMBL" id="AL161499">
    <property type="protein sequence ID" value="CAB77868.1"/>
    <property type="molecule type" value="Genomic_DNA"/>
</dbReference>
<protein>
    <submittedName>
        <fullName evidence="5">Putative reverse transcriptase</fullName>
    </submittedName>
    <submittedName>
        <fullName evidence="4">T24H24.17 protein</fullName>
    </submittedName>
</protein>
<dbReference type="PANTHER" id="PTHR33116">
    <property type="entry name" value="REVERSE TRANSCRIPTASE ZINC-BINDING DOMAIN-CONTAINING PROTEIN-RELATED-RELATED"/>
    <property type="match status" value="1"/>
</dbReference>
<dbReference type="GO" id="GO:0003964">
    <property type="term" value="F:RNA-directed DNA polymerase activity"/>
    <property type="evidence" value="ECO:0007669"/>
    <property type="project" value="UniProtKB-KW"/>
</dbReference>
<dbReference type="CDD" id="cd01650">
    <property type="entry name" value="RT_nLTR_like"/>
    <property type="match status" value="1"/>
</dbReference>
<feature type="compositionally biased region" description="Polar residues" evidence="1">
    <location>
        <begin position="126"/>
        <end position="147"/>
    </location>
</feature>
<keyword evidence="5" id="KW-0548">Nucleotidyltransferase</keyword>
<reference evidence="4" key="2">
    <citation type="submission" date="1998-07" db="EMBL/GenBank/DDBJ databases">
        <title>The sequence of A. thaliana T24H24.</title>
        <authorList>
            <person name="Courtney L."/>
            <person name="Stoneking T."/>
            <person name="Langston Y."/>
            <person name="Mead K."/>
        </authorList>
    </citation>
    <scope>NUCLEOTIDE SEQUENCE</scope>
</reference>